<dbReference type="RefSeq" id="WP_166412180.1">
    <property type="nucleotide sequence ID" value="NZ_CP049869.1"/>
</dbReference>
<dbReference type="SUPFAM" id="SSF48452">
    <property type="entry name" value="TPR-like"/>
    <property type="match status" value="1"/>
</dbReference>
<dbReference type="SMART" id="SM00028">
    <property type="entry name" value="TPR"/>
    <property type="match status" value="2"/>
</dbReference>
<protein>
    <submittedName>
        <fullName evidence="3">Tetratricopeptide repeat protein</fullName>
    </submittedName>
</protein>
<keyword evidence="1" id="KW-0802">TPR repeat</keyword>
<dbReference type="InterPro" id="IPR019734">
    <property type="entry name" value="TPR_rpt"/>
</dbReference>
<evidence type="ECO:0000313" key="3">
    <source>
        <dbReference type="EMBL" id="QIK79795.1"/>
    </source>
</evidence>
<accession>A0A6G7YSS3</accession>
<feature type="repeat" description="TPR" evidence="1">
    <location>
        <begin position="68"/>
        <end position="101"/>
    </location>
</feature>
<evidence type="ECO:0000313" key="4">
    <source>
        <dbReference type="Proteomes" id="UP000503222"/>
    </source>
</evidence>
<dbReference type="PROSITE" id="PS50005">
    <property type="entry name" value="TPR"/>
    <property type="match status" value="2"/>
</dbReference>
<dbReference type="AlphaFoldDB" id="A0A6G7YSS3"/>
<gene>
    <name evidence="3" type="ORF">G7077_13640</name>
</gene>
<dbReference type="EMBL" id="CP049869">
    <property type="protein sequence ID" value="QIK79795.1"/>
    <property type="molecule type" value="Genomic_DNA"/>
</dbReference>
<sequence>MRFKPQMLVLGLAAFALGAPVSGQRSDDQLNPRSVELQKQGEAHYSAGRFNEATDTLETALAVDPRNRTAFVDLARVATKEKLFGKAIRLTNKALLLDPNDSNALSVQGVAMVELGASARAQANLQKLKQLCPQGCPQLSALSSALTRGPTVASAKQATTTKTN</sequence>
<evidence type="ECO:0000256" key="1">
    <source>
        <dbReference type="PROSITE-ProRule" id="PRU00339"/>
    </source>
</evidence>
<feature type="signal peptide" evidence="2">
    <location>
        <begin position="1"/>
        <end position="18"/>
    </location>
</feature>
<dbReference type="Gene3D" id="1.25.40.10">
    <property type="entry name" value="Tetratricopeptide repeat domain"/>
    <property type="match status" value="1"/>
</dbReference>
<dbReference type="KEGG" id="spii:G7077_13640"/>
<reference evidence="3 4" key="1">
    <citation type="submission" date="2020-03" db="EMBL/GenBank/DDBJ databases">
        <title>Sphingomonas sp. nov., isolated from fish.</title>
        <authorList>
            <person name="Hyun D.-W."/>
            <person name="Bae J.-W."/>
        </authorList>
    </citation>
    <scope>NUCLEOTIDE SEQUENCE [LARGE SCALE GENOMIC DNA]</scope>
    <source>
        <strain evidence="3 4">HDW15B</strain>
    </source>
</reference>
<evidence type="ECO:0000256" key="2">
    <source>
        <dbReference type="SAM" id="SignalP"/>
    </source>
</evidence>
<dbReference type="InterPro" id="IPR011990">
    <property type="entry name" value="TPR-like_helical_dom_sf"/>
</dbReference>
<dbReference type="Proteomes" id="UP000503222">
    <property type="component" value="Chromosome"/>
</dbReference>
<feature type="repeat" description="TPR" evidence="1">
    <location>
        <begin position="34"/>
        <end position="67"/>
    </location>
</feature>
<keyword evidence="4" id="KW-1185">Reference proteome</keyword>
<organism evidence="3 4">
    <name type="scientific">Sphingomonas piscis</name>
    <dbReference type="NCBI Taxonomy" id="2714943"/>
    <lineage>
        <taxon>Bacteria</taxon>
        <taxon>Pseudomonadati</taxon>
        <taxon>Pseudomonadota</taxon>
        <taxon>Alphaproteobacteria</taxon>
        <taxon>Sphingomonadales</taxon>
        <taxon>Sphingomonadaceae</taxon>
        <taxon>Sphingomonas</taxon>
    </lineage>
</organism>
<keyword evidence="2" id="KW-0732">Signal</keyword>
<proteinExistence type="predicted"/>
<feature type="chain" id="PRO_5026019854" evidence="2">
    <location>
        <begin position="19"/>
        <end position="164"/>
    </location>
</feature>
<dbReference type="Pfam" id="PF14559">
    <property type="entry name" value="TPR_19"/>
    <property type="match status" value="1"/>
</dbReference>
<name>A0A6G7YSS3_9SPHN</name>